<comment type="pathway">
    <text evidence="1">Amino-acid biosynthesis; L-asparagine biosynthesis; L-asparagine from L-aspartate (L-Gln route): step 1/1.</text>
</comment>
<protein>
    <recommendedName>
        <fullName evidence="3">asparagine synthase (glutamine-hydrolyzing)</fullName>
        <ecNumber evidence="3">6.3.5.4</ecNumber>
    </recommendedName>
</protein>
<comment type="catalytic activity">
    <reaction evidence="6">
        <text>L-aspartate + L-glutamine + ATP + H2O = L-asparagine + L-glutamate + AMP + diphosphate + H(+)</text>
        <dbReference type="Rhea" id="RHEA:12228"/>
        <dbReference type="ChEBI" id="CHEBI:15377"/>
        <dbReference type="ChEBI" id="CHEBI:15378"/>
        <dbReference type="ChEBI" id="CHEBI:29985"/>
        <dbReference type="ChEBI" id="CHEBI:29991"/>
        <dbReference type="ChEBI" id="CHEBI:30616"/>
        <dbReference type="ChEBI" id="CHEBI:33019"/>
        <dbReference type="ChEBI" id="CHEBI:58048"/>
        <dbReference type="ChEBI" id="CHEBI:58359"/>
        <dbReference type="ChEBI" id="CHEBI:456215"/>
        <dbReference type="EC" id="6.3.5.4"/>
    </reaction>
</comment>
<dbReference type="GO" id="GO:0004066">
    <property type="term" value="F:asparagine synthase (glutamine-hydrolyzing) activity"/>
    <property type="evidence" value="ECO:0007669"/>
    <property type="project" value="UniProtKB-EC"/>
</dbReference>
<comment type="caution">
    <text evidence="9">The sequence shown here is derived from an EMBL/GenBank/DDBJ whole genome shotgun (WGS) entry which is preliminary data.</text>
</comment>
<dbReference type="SUPFAM" id="SSF52402">
    <property type="entry name" value="Adenine nucleotide alpha hydrolases-like"/>
    <property type="match status" value="1"/>
</dbReference>
<dbReference type="Proteomes" id="UP000005019">
    <property type="component" value="Unassembled WGS sequence"/>
</dbReference>
<keyword evidence="10" id="KW-1185">Reference proteome</keyword>
<dbReference type="AlphaFoldDB" id="F5RHH1"/>
<dbReference type="GO" id="GO:0005829">
    <property type="term" value="C:cytosol"/>
    <property type="evidence" value="ECO:0007669"/>
    <property type="project" value="TreeGrafter"/>
</dbReference>
<evidence type="ECO:0000313" key="9">
    <source>
        <dbReference type="EMBL" id="EGK69803.1"/>
    </source>
</evidence>
<keyword evidence="4" id="KW-0547">Nucleotide-binding</keyword>
<keyword evidence="5" id="KW-0067">ATP-binding</keyword>
<evidence type="ECO:0000259" key="8">
    <source>
        <dbReference type="Pfam" id="PF13537"/>
    </source>
</evidence>
<dbReference type="STRING" id="1000565.METUNv1_03768"/>
<proteinExistence type="inferred from homology"/>
<gene>
    <name evidence="9" type="ORF">METUNv1_03768</name>
</gene>
<reference evidence="9 10" key="1">
    <citation type="journal article" date="2011" name="J. Bacteriol.">
        <title>Genome sequence of Methyloversatilis universalis FAM5T, a methylotrophic representative of the order Rhodocyclales.</title>
        <authorList>
            <person name="Kittichotirat W."/>
            <person name="Good N.M."/>
            <person name="Hall R."/>
            <person name="Bringel F."/>
            <person name="Lajus A."/>
            <person name="Medigue C."/>
            <person name="Smalley N.E."/>
            <person name="Beck D."/>
            <person name="Bumgarner R."/>
            <person name="Vuilleumier S."/>
            <person name="Kalyuzhnaya M.G."/>
        </authorList>
    </citation>
    <scope>NUCLEOTIDE SEQUENCE [LARGE SCALE GENOMIC DNA]</scope>
    <source>
        <strain evidence="10">ATCC BAA-1314 / JCM 13912 / FAM5</strain>
    </source>
</reference>
<dbReference type="OrthoDB" id="8555945at2"/>
<dbReference type="EC" id="6.3.5.4" evidence="3"/>
<comment type="similarity">
    <text evidence="2">Belongs to the asparagine synthetase family.</text>
</comment>
<dbReference type="InterPro" id="IPR001962">
    <property type="entry name" value="Asn_synthase"/>
</dbReference>
<evidence type="ECO:0000259" key="7">
    <source>
        <dbReference type="Pfam" id="PF00733"/>
    </source>
</evidence>
<sequence length="553" mass="59493">MSAPATAVGLFDPTRNTLSLDAAWVAEGRTWLAGERFPGEAADDPLHAGHAPTADGRYALAAHDVAASALVLARDPAGSVSLFWQRGRDGCIRFATDLDALLRSLPDTPAISRQGLDEFLRFLDIAPPNTIYDRVHALEAGQALRLTAAGEQPLPPPPPAIAPGRYPEACDTVEAALTAAIARRLVDARSPAAFLSGGIDSALLCALAVGAGFPVTAWSAGFDDPVLDESATAARIAAHLGCRHEVVRPDTAALAAAFERVHARAEQPFCDPAGMPTRLLYEACAAQSDRALDGTGAEALPGLMPARWRRIAHDHAARLPRALRRALAGGLRPLPGVGGYARLFEFDVVQDLYIRWQGFRSDDIARLTGRRPDLSGTRFYREHAALAGASHLKRLSVLQGEAQPDDRIRQAARATGLRVDHPFGAPQVSGLLRALPEDWAWQPGREKRLLRDLLARQVPEALWDAPKRGFNIDLPTLLRRQDAALVRSALDATGALDAAGLDRAEVVRWRDRFLAGDDRATHRVWALTALSAWLGRHHSAASARAADTAPRLQ</sequence>
<dbReference type="Gene3D" id="3.60.20.10">
    <property type="entry name" value="Glutamine Phosphoribosylpyrophosphate, subunit 1, domain 1"/>
    <property type="match status" value="1"/>
</dbReference>
<dbReference type="GO" id="GO:0006529">
    <property type="term" value="P:asparagine biosynthetic process"/>
    <property type="evidence" value="ECO:0007669"/>
    <property type="project" value="InterPro"/>
</dbReference>
<evidence type="ECO:0000256" key="1">
    <source>
        <dbReference type="ARBA" id="ARBA00005187"/>
    </source>
</evidence>
<dbReference type="InterPro" id="IPR051786">
    <property type="entry name" value="ASN_synthetase/amidase"/>
</dbReference>
<dbReference type="CDD" id="cd01991">
    <property type="entry name" value="Asn_synthase_B_C"/>
    <property type="match status" value="1"/>
</dbReference>
<dbReference type="RefSeq" id="WP_008064366.1">
    <property type="nucleotide sequence ID" value="NZ_AFHG01000059.1"/>
</dbReference>
<feature type="domain" description="Asparagine synthetase" evidence="7">
    <location>
        <begin position="173"/>
        <end position="534"/>
    </location>
</feature>
<dbReference type="EMBL" id="AFHG01000059">
    <property type="protein sequence ID" value="EGK69803.1"/>
    <property type="molecule type" value="Genomic_DNA"/>
</dbReference>
<organism evidence="9 10">
    <name type="scientific">Methyloversatilis universalis (strain ATCC BAA-1314 / DSM 25237 / JCM 13912 / CCUG 52030 / FAM5)</name>
    <dbReference type="NCBI Taxonomy" id="1000565"/>
    <lineage>
        <taxon>Bacteria</taxon>
        <taxon>Pseudomonadati</taxon>
        <taxon>Pseudomonadota</taxon>
        <taxon>Betaproteobacteria</taxon>
        <taxon>Nitrosomonadales</taxon>
        <taxon>Sterolibacteriaceae</taxon>
        <taxon>Methyloversatilis</taxon>
    </lineage>
</organism>
<dbReference type="Pfam" id="PF13537">
    <property type="entry name" value="GATase_7"/>
    <property type="match status" value="1"/>
</dbReference>
<dbReference type="InterPro" id="IPR014729">
    <property type="entry name" value="Rossmann-like_a/b/a_fold"/>
</dbReference>
<dbReference type="GO" id="GO:0005524">
    <property type="term" value="F:ATP binding"/>
    <property type="evidence" value="ECO:0007669"/>
    <property type="project" value="UniProtKB-KW"/>
</dbReference>
<accession>F5RHH1</accession>
<dbReference type="InterPro" id="IPR029055">
    <property type="entry name" value="Ntn_hydrolases_N"/>
</dbReference>
<evidence type="ECO:0000313" key="10">
    <source>
        <dbReference type="Proteomes" id="UP000005019"/>
    </source>
</evidence>
<dbReference type="SUPFAM" id="SSF56235">
    <property type="entry name" value="N-terminal nucleophile aminohydrolases (Ntn hydrolases)"/>
    <property type="match status" value="1"/>
</dbReference>
<evidence type="ECO:0000256" key="3">
    <source>
        <dbReference type="ARBA" id="ARBA00012737"/>
    </source>
</evidence>
<dbReference type="Pfam" id="PF00733">
    <property type="entry name" value="Asn_synthase"/>
    <property type="match status" value="1"/>
</dbReference>
<dbReference type="InterPro" id="IPR006426">
    <property type="entry name" value="Asn_synth_AEB"/>
</dbReference>
<name>F5RHH1_METUF</name>
<dbReference type="PANTHER" id="PTHR43284:SF1">
    <property type="entry name" value="ASPARAGINE SYNTHETASE"/>
    <property type="match status" value="1"/>
</dbReference>
<evidence type="ECO:0000256" key="5">
    <source>
        <dbReference type="ARBA" id="ARBA00022840"/>
    </source>
</evidence>
<evidence type="ECO:0000256" key="6">
    <source>
        <dbReference type="ARBA" id="ARBA00048741"/>
    </source>
</evidence>
<dbReference type="PIRSF" id="PIRSF001589">
    <property type="entry name" value="Asn_synthetase_glu-h"/>
    <property type="match status" value="1"/>
</dbReference>
<dbReference type="PANTHER" id="PTHR43284">
    <property type="entry name" value="ASPARAGINE SYNTHETASE (GLUTAMINE-HYDROLYZING)"/>
    <property type="match status" value="1"/>
</dbReference>
<feature type="domain" description="Glutamine amidotransferase type-2" evidence="8">
    <location>
        <begin position="54"/>
        <end position="102"/>
    </location>
</feature>
<evidence type="ECO:0000256" key="4">
    <source>
        <dbReference type="ARBA" id="ARBA00022741"/>
    </source>
</evidence>
<dbReference type="InterPro" id="IPR017932">
    <property type="entry name" value="GATase_2_dom"/>
</dbReference>
<dbReference type="eggNOG" id="COG0367">
    <property type="taxonomic scope" value="Bacteria"/>
</dbReference>
<dbReference type="Gene3D" id="3.40.50.620">
    <property type="entry name" value="HUPs"/>
    <property type="match status" value="1"/>
</dbReference>
<evidence type="ECO:0000256" key="2">
    <source>
        <dbReference type="ARBA" id="ARBA00005752"/>
    </source>
</evidence>